<accession>A0A640USR5</accession>
<proteinExistence type="predicted"/>
<dbReference type="Proteomes" id="UP000431826">
    <property type="component" value="Unassembled WGS sequence"/>
</dbReference>
<comment type="caution">
    <text evidence="1">The sequence shown here is derived from an EMBL/GenBank/DDBJ whole genome shotgun (WGS) entry which is preliminary data.</text>
</comment>
<evidence type="ECO:0000313" key="2">
    <source>
        <dbReference type="Proteomes" id="UP000431826"/>
    </source>
</evidence>
<dbReference type="EMBL" id="BLIR01000001">
    <property type="protein sequence ID" value="GFE38490.1"/>
    <property type="molecule type" value="Genomic_DNA"/>
</dbReference>
<dbReference type="AlphaFoldDB" id="A0A640USR5"/>
<name>A0A640USR5_9ACTN</name>
<gene>
    <name evidence="1" type="ORF">Stube_31630</name>
</gene>
<reference evidence="1 2" key="1">
    <citation type="submission" date="2019-12" db="EMBL/GenBank/DDBJ databases">
        <title>Whole genome shotgun sequence of Streptomyces tubercidicus NBRC 13090.</title>
        <authorList>
            <person name="Ichikawa N."/>
            <person name="Kimura A."/>
            <person name="Kitahashi Y."/>
            <person name="Komaki H."/>
            <person name="Tamura T."/>
        </authorList>
    </citation>
    <scope>NUCLEOTIDE SEQUENCE [LARGE SCALE GENOMIC DNA]</scope>
    <source>
        <strain evidence="1 2">NBRC 13090</strain>
    </source>
</reference>
<sequence>MLGTSATGFFTLRQGWQNSYEKERDREAQRWLVHREARRGAYSKLVSKHYEFDKLVEALWKSRSSENPQLISDTEAVVSSLLELVTLVQLEGPPSVGLAAESLGSADQDVATELQELSFQSRRQGFDRPLDAITGQVVRDIENLDAERGGKLENFIHAARQAIGGESV</sequence>
<keyword evidence="2" id="KW-1185">Reference proteome</keyword>
<evidence type="ECO:0000313" key="1">
    <source>
        <dbReference type="EMBL" id="GFE38490.1"/>
    </source>
</evidence>
<protein>
    <submittedName>
        <fullName evidence="1">Uncharacterized protein</fullName>
    </submittedName>
</protein>
<organism evidence="1 2">
    <name type="scientific">Streptomyces tubercidicus</name>
    <dbReference type="NCBI Taxonomy" id="47759"/>
    <lineage>
        <taxon>Bacteria</taxon>
        <taxon>Bacillati</taxon>
        <taxon>Actinomycetota</taxon>
        <taxon>Actinomycetes</taxon>
        <taxon>Kitasatosporales</taxon>
        <taxon>Streptomycetaceae</taxon>
        <taxon>Streptomyces</taxon>
    </lineage>
</organism>